<comment type="caution">
    <text evidence="1">The sequence shown here is derived from an EMBL/GenBank/DDBJ whole genome shotgun (WGS) entry which is preliminary data.</text>
</comment>
<dbReference type="EMBL" id="JABVXQ010000004">
    <property type="protein sequence ID" value="KAF6114512.1"/>
    <property type="molecule type" value="Genomic_DNA"/>
</dbReference>
<name>A0A834AN87_9CHIR</name>
<dbReference type="AlphaFoldDB" id="A0A834AN87"/>
<sequence length="272" mass="30823">MLCSAYKGGLHSWPQLRCRFSRNASLTPTPTHPETGLYFPLLPMVTSTVALTSLCFNHLFTGLSLLYWKFFKARSHSLGPKCLAQCLVHTRTQKIFVEKRKKRKRRQKEEGNRRKLECIIKIASYSDSGASGGGCKLDYSWNRFVACVFWLGHHYSAPPTENGRHSMLFAGQLGAVLCAASPRDPDRLACGSSRWQREKTEWSIAYWLLKLMPESDTGHFYSHVTGQSKSHGCTQLQKMSLPRNPATTARSLPSMDARTVMCQLQFSWKLVD</sequence>
<reference evidence="1 2" key="1">
    <citation type="journal article" date="2020" name="Nature">
        <title>Six reference-quality genomes reveal evolution of bat adaptations.</title>
        <authorList>
            <person name="Jebb D."/>
            <person name="Huang Z."/>
            <person name="Pippel M."/>
            <person name="Hughes G.M."/>
            <person name="Lavrichenko K."/>
            <person name="Devanna P."/>
            <person name="Winkler S."/>
            <person name="Jermiin L.S."/>
            <person name="Skirmuntt E.C."/>
            <person name="Katzourakis A."/>
            <person name="Burkitt-Gray L."/>
            <person name="Ray D.A."/>
            <person name="Sullivan K.A.M."/>
            <person name="Roscito J.G."/>
            <person name="Kirilenko B.M."/>
            <person name="Davalos L.M."/>
            <person name="Corthals A.P."/>
            <person name="Power M.L."/>
            <person name="Jones G."/>
            <person name="Ransome R.D."/>
            <person name="Dechmann D.K.N."/>
            <person name="Locatelli A.G."/>
            <person name="Puechmaille S.J."/>
            <person name="Fedrigo O."/>
            <person name="Jarvis E.D."/>
            <person name="Hiller M."/>
            <person name="Vernes S.C."/>
            <person name="Myers E.W."/>
            <person name="Teeling E.C."/>
        </authorList>
    </citation>
    <scope>NUCLEOTIDE SEQUENCE [LARGE SCALE GENOMIC DNA]</scope>
    <source>
        <strain evidence="1">Bat1K_MPI-CBG_1</strain>
    </source>
</reference>
<dbReference type="Proteomes" id="UP000664940">
    <property type="component" value="Unassembled WGS sequence"/>
</dbReference>
<proteinExistence type="predicted"/>
<organism evidence="1 2">
    <name type="scientific">Phyllostomus discolor</name>
    <name type="common">pale spear-nosed bat</name>
    <dbReference type="NCBI Taxonomy" id="89673"/>
    <lineage>
        <taxon>Eukaryota</taxon>
        <taxon>Metazoa</taxon>
        <taxon>Chordata</taxon>
        <taxon>Craniata</taxon>
        <taxon>Vertebrata</taxon>
        <taxon>Euteleostomi</taxon>
        <taxon>Mammalia</taxon>
        <taxon>Eutheria</taxon>
        <taxon>Laurasiatheria</taxon>
        <taxon>Chiroptera</taxon>
        <taxon>Yangochiroptera</taxon>
        <taxon>Phyllostomidae</taxon>
        <taxon>Phyllostominae</taxon>
        <taxon>Phyllostomus</taxon>
    </lineage>
</organism>
<evidence type="ECO:0000313" key="1">
    <source>
        <dbReference type="EMBL" id="KAF6114512.1"/>
    </source>
</evidence>
<protein>
    <submittedName>
        <fullName evidence="1">Uncharacterized protein</fullName>
    </submittedName>
</protein>
<gene>
    <name evidence="1" type="ORF">HJG60_010496</name>
</gene>
<evidence type="ECO:0000313" key="2">
    <source>
        <dbReference type="Proteomes" id="UP000664940"/>
    </source>
</evidence>
<accession>A0A834AN87</accession>